<dbReference type="Pfam" id="PF17775">
    <property type="entry name" value="YchJ_M-like"/>
    <property type="match status" value="1"/>
</dbReference>
<dbReference type="OrthoDB" id="21421at2"/>
<accession>A0A9W5RD20</accession>
<dbReference type="AlphaFoldDB" id="A0A9W5RD20"/>
<dbReference type="EMBL" id="AGWN01000003">
    <property type="protein sequence ID" value="EPD29442.1"/>
    <property type="molecule type" value="Genomic_DNA"/>
</dbReference>
<evidence type="ECO:0000259" key="1">
    <source>
        <dbReference type="Pfam" id="PF17775"/>
    </source>
</evidence>
<dbReference type="RefSeq" id="WP_016444903.1">
    <property type="nucleotide sequence ID" value="NZ_KE150267.1"/>
</dbReference>
<name>A0A9W5RD20_9ACTO</name>
<dbReference type="InterPro" id="IPR004027">
    <property type="entry name" value="SEC_C_motif"/>
</dbReference>
<feature type="domain" description="YchJ-like middle NTF2-like" evidence="1">
    <location>
        <begin position="25"/>
        <end position="120"/>
    </location>
</feature>
<dbReference type="Gene3D" id="3.10.450.50">
    <property type="match status" value="1"/>
</dbReference>
<protein>
    <recommendedName>
        <fullName evidence="1">YchJ-like middle NTF2-like domain-containing protein</fullName>
    </recommendedName>
</protein>
<dbReference type="Proteomes" id="UP000014387">
    <property type="component" value="Unassembled WGS sequence"/>
</dbReference>
<dbReference type="Pfam" id="PF02810">
    <property type="entry name" value="SEC-C"/>
    <property type="match status" value="1"/>
</dbReference>
<keyword evidence="3" id="KW-1185">Reference proteome</keyword>
<reference evidence="2 3" key="1">
    <citation type="submission" date="2013-05" db="EMBL/GenBank/DDBJ databases">
        <title>The Genome Sequence of Actinomyces europaeus ACS-120-V-COL10B.</title>
        <authorList>
            <consortium name="The Broad Institute Genomics Platform"/>
            <person name="Earl A."/>
            <person name="Ward D."/>
            <person name="Feldgarden M."/>
            <person name="Gevers D."/>
            <person name="Saerens B."/>
            <person name="Vaneechoutte M."/>
            <person name="Walker B."/>
            <person name="Young S."/>
            <person name="Zeng Q."/>
            <person name="Gargeya S."/>
            <person name="Fitzgerald M."/>
            <person name="Haas B."/>
            <person name="Abouelleil A."/>
            <person name="Allen A.W."/>
            <person name="Alvarado L."/>
            <person name="Arachchi H.M."/>
            <person name="Berlin A.M."/>
            <person name="Chapman S.B."/>
            <person name="Gainer-Dewar J."/>
            <person name="Goldberg J."/>
            <person name="Griggs A."/>
            <person name="Gujja S."/>
            <person name="Hansen M."/>
            <person name="Howarth C."/>
            <person name="Imamovic A."/>
            <person name="Ireland A."/>
            <person name="Larimer J."/>
            <person name="McCowan C."/>
            <person name="Murphy C."/>
            <person name="Pearson M."/>
            <person name="Poon T.W."/>
            <person name="Priest M."/>
            <person name="Roberts A."/>
            <person name="Saif S."/>
            <person name="Shea T."/>
            <person name="Sisk P."/>
            <person name="Sykes S."/>
            <person name="Wortman J."/>
            <person name="Nusbaum C."/>
            <person name="Birren B."/>
        </authorList>
    </citation>
    <scope>NUCLEOTIDE SEQUENCE [LARGE SCALE GENOMIC DNA]</scope>
    <source>
        <strain evidence="2 3">ACS-120-V-Col10b</strain>
    </source>
</reference>
<gene>
    <name evidence="2" type="ORF">HMPREF9238_01578</name>
</gene>
<organism evidence="2 3">
    <name type="scientific">Gleimia europaea ACS-120-V-Col10b</name>
    <dbReference type="NCBI Taxonomy" id="883069"/>
    <lineage>
        <taxon>Bacteria</taxon>
        <taxon>Bacillati</taxon>
        <taxon>Actinomycetota</taxon>
        <taxon>Actinomycetes</taxon>
        <taxon>Actinomycetales</taxon>
        <taxon>Actinomycetaceae</taxon>
        <taxon>Gleimia</taxon>
    </lineage>
</organism>
<proteinExistence type="predicted"/>
<dbReference type="InterPro" id="IPR048469">
    <property type="entry name" value="YchJ-like_M"/>
</dbReference>
<dbReference type="InterPro" id="IPR032710">
    <property type="entry name" value="NTF2-like_dom_sf"/>
</dbReference>
<dbReference type="SUPFAM" id="SSF54427">
    <property type="entry name" value="NTF2-like"/>
    <property type="match status" value="1"/>
</dbReference>
<comment type="caution">
    <text evidence="2">The sequence shown here is derived from an EMBL/GenBank/DDBJ whole genome shotgun (WGS) entry which is preliminary data.</text>
</comment>
<sequence length="120" mass="13825">MCPCGSGKPYDQCCGPFHRGANPPTAEHLMRARYCAFTREDCDFLLRTWDPRIRPDSLTFDNAITWTHLEIVKSVKGQQSDYMGMVHFRAHYLTPQGPGVQEERSRFVRQEGGSPWIYVD</sequence>
<evidence type="ECO:0000313" key="2">
    <source>
        <dbReference type="EMBL" id="EPD29442.1"/>
    </source>
</evidence>
<evidence type="ECO:0000313" key="3">
    <source>
        <dbReference type="Proteomes" id="UP000014387"/>
    </source>
</evidence>